<evidence type="ECO:0000256" key="1">
    <source>
        <dbReference type="ARBA" id="ARBA00022679"/>
    </source>
</evidence>
<organism evidence="4 5">
    <name type="scientific">Rhodanobacter denitrificans</name>
    <dbReference type="NCBI Taxonomy" id="666685"/>
    <lineage>
        <taxon>Bacteria</taxon>
        <taxon>Pseudomonadati</taxon>
        <taxon>Pseudomonadota</taxon>
        <taxon>Gammaproteobacteria</taxon>
        <taxon>Lysobacterales</taxon>
        <taxon>Rhodanobacteraceae</taxon>
        <taxon>Rhodanobacter</taxon>
    </lineage>
</organism>
<dbReference type="InterPro" id="IPR050832">
    <property type="entry name" value="Bact_Acetyltransf"/>
</dbReference>
<accession>A0A2W5K414</accession>
<proteinExistence type="predicted"/>
<keyword evidence="1 4" id="KW-0808">Transferase</keyword>
<dbReference type="Proteomes" id="UP000249046">
    <property type="component" value="Unassembled WGS sequence"/>
</dbReference>
<dbReference type="PANTHER" id="PTHR43877">
    <property type="entry name" value="AMINOALKYLPHOSPHONATE N-ACETYLTRANSFERASE-RELATED-RELATED"/>
    <property type="match status" value="1"/>
</dbReference>
<dbReference type="InterPro" id="IPR000182">
    <property type="entry name" value="GNAT_dom"/>
</dbReference>
<dbReference type="Gene3D" id="3.40.630.30">
    <property type="match status" value="1"/>
</dbReference>
<dbReference type="Pfam" id="PF25559">
    <property type="entry name" value="DUF7931"/>
    <property type="match status" value="1"/>
</dbReference>
<dbReference type="Pfam" id="PF13673">
    <property type="entry name" value="Acetyltransf_10"/>
    <property type="match status" value="1"/>
</dbReference>
<dbReference type="PROSITE" id="PS51186">
    <property type="entry name" value="GNAT"/>
    <property type="match status" value="1"/>
</dbReference>
<evidence type="ECO:0000259" key="3">
    <source>
        <dbReference type="PROSITE" id="PS51186"/>
    </source>
</evidence>
<sequence length="318" mass="35878">MIDTHFRVEPAAWQQDLAALRAVREEVFIVEQNVPAEEEWDALDPQCYHVLARDEADRPIGTGRLTPDRHIGRIAVLRDWRGRGVGAAIMRVLIERARERGDREVELHAQDHAIAFYESLGFAVEGEGFLECEIPHHRMRLSLAPVERRAAPVLASTPEPRVYDCNERGDTLEAIRDLLAVARHELAILTRDLDPQLLDQPDVLDAIKRIALSGPHARIRIVIQDPAVPMADGHRLIALAQRLPSTITLRTPVEDIDRQLAAAFVLNDARGYLYRPLASRYEGEGNRYAPGRHAQLATQFDALWERSVPAAELRRLSL</sequence>
<dbReference type="EMBL" id="QFPO01000014">
    <property type="protein sequence ID" value="PZQ12062.1"/>
    <property type="molecule type" value="Genomic_DNA"/>
</dbReference>
<dbReference type="InterPro" id="IPR057691">
    <property type="entry name" value="DUF7931"/>
</dbReference>
<reference evidence="4 5" key="1">
    <citation type="submission" date="2017-08" db="EMBL/GenBank/DDBJ databases">
        <title>Infants hospitalized years apart are colonized by the same room-sourced microbial strains.</title>
        <authorList>
            <person name="Brooks B."/>
            <person name="Olm M.R."/>
            <person name="Firek B.A."/>
            <person name="Baker R."/>
            <person name="Thomas B.C."/>
            <person name="Morowitz M.J."/>
            <person name="Banfield J.F."/>
        </authorList>
    </citation>
    <scope>NUCLEOTIDE SEQUENCE [LARGE SCALE GENOMIC DNA]</scope>
    <source>
        <strain evidence="4">S2_005_003_R2_42</strain>
    </source>
</reference>
<dbReference type="SUPFAM" id="SSF55729">
    <property type="entry name" value="Acyl-CoA N-acyltransferases (Nat)"/>
    <property type="match status" value="1"/>
</dbReference>
<evidence type="ECO:0000313" key="4">
    <source>
        <dbReference type="EMBL" id="PZQ12062.1"/>
    </source>
</evidence>
<comment type="caution">
    <text evidence="4">The sequence shown here is derived from an EMBL/GenBank/DDBJ whole genome shotgun (WGS) entry which is preliminary data.</text>
</comment>
<dbReference type="InterPro" id="IPR016181">
    <property type="entry name" value="Acyl_CoA_acyltransferase"/>
</dbReference>
<protein>
    <submittedName>
        <fullName evidence="4">GNAT family N-acetyltransferase</fullName>
    </submittedName>
</protein>
<dbReference type="GO" id="GO:0016747">
    <property type="term" value="F:acyltransferase activity, transferring groups other than amino-acyl groups"/>
    <property type="evidence" value="ECO:0007669"/>
    <property type="project" value="InterPro"/>
</dbReference>
<evidence type="ECO:0000256" key="2">
    <source>
        <dbReference type="ARBA" id="ARBA00023315"/>
    </source>
</evidence>
<name>A0A2W5K414_9GAMM</name>
<keyword evidence="2" id="KW-0012">Acyltransferase</keyword>
<dbReference type="CDD" id="cd04301">
    <property type="entry name" value="NAT_SF"/>
    <property type="match status" value="1"/>
</dbReference>
<feature type="domain" description="N-acetyltransferase" evidence="3">
    <location>
        <begin position="6"/>
        <end position="144"/>
    </location>
</feature>
<dbReference type="PANTHER" id="PTHR43877:SF1">
    <property type="entry name" value="ACETYLTRANSFERASE"/>
    <property type="match status" value="1"/>
</dbReference>
<dbReference type="SUPFAM" id="SSF56024">
    <property type="entry name" value="Phospholipase D/nuclease"/>
    <property type="match status" value="1"/>
</dbReference>
<dbReference type="AlphaFoldDB" id="A0A2W5K414"/>
<evidence type="ECO:0000313" key="5">
    <source>
        <dbReference type="Proteomes" id="UP000249046"/>
    </source>
</evidence>
<gene>
    <name evidence="4" type="ORF">DI564_13950</name>
</gene>